<dbReference type="Pfam" id="PF13561">
    <property type="entry name" value="adh_short_C2"/>
    <property type="match status" value="1"/>
</dbReference>
<sequence length="261" mass="28313">MDLELRGKAVVVLASSKGLGKAAARQFALEGAKVMLSGRSEDTLEKAAKEIHTESDSPVYWKTCDVSKAEDIEALMEEAKDKMGRIDVLVNNAGGPPAGTFIDMKDSDWQQAFELTLFSFIRAIRGALPELKKNEGRIVNIASASLKEPIDHLILSNTFRMGIAGLSKSLARELAPDRVLINTVGPGRIATDRTKKLDEKKAERTGKSFKEIRTELEASIPAGRYGTPEEFAKQVVFLGSGANTYVTGQTLLVEGGLVKAY</sequence>
<accession>A0A1G8E547</accession>
<dbReference type="GO" id="GO:0016491">
    <property type="term" value="F:oxidoreductase activity"/>
    <property type="evidence" value="ECO:0007669"/>
    <property type="project" value="UniProtKB-KW"/>
</dbReference>
<proteinExistence type="inferred from homology"/>
<dbReference type="InterPro" id="IPR036291">
    <property type="entry name" value="NAD(P)-bd_dom_sf"/>
</dbReference>
<name>A0A1G8E547_9BACI</name>
<comment type="similarity">
    <text evidence="1">Belongs to the short-chain dehydrogenases/reductases (SDR) family.</text>
</comment>
<dbReference type="Gene3D" id="3.40.50.720">
    <property type="entry name" value="NAD(P)-binding Rossmann-like Domain"/>
    <property type="match status" value="1"/>
</dbReference>
<dbReference type="InterPro" id="IPR050259">
    <property type="entry name" value="SDR"/>
</dbReference>
<dbReference type="STRING" id="930129.SAMN05216352_10278"/>
<dbReference type="PRINTS" id="PR00080">
    <property type="entry name" value="SDRFAMILY"/>
</dbReference>
<dbReference type="OrthoDB" id="9803333at2"/>
<keyword evidence="4" id="KW-1185">Reference proteome</keyword>
<keyword evidence="2" id="KW-0560">Oxidoreductase</keyword>
<evidence type="ECO:0000313" key="3">
    <source>
        <dbReference type="EMBL" id="SDH65072.1"/>
    </source>
</evidence>
<dbReference type="PRINTS" id="PR00081">
    <property type="entry name" value="GDHRDH"/>
</dbReference>
<dbReference type="AlphaFoldDB" id="A0A1G8E547"/>
<dbReference type="SUPFAM" id="SSF51735">
    <property type="entry name" value="NAD(P)-binding Rossmann-fold domains"/>
    <property type="match status" value="1"/>
</dbReference>
<dbReference type="RefSeq" id="WP_091580970.1">
    <property type="nucleotide sequence ID" value="NZ_FNDU01000002.1"/>
</dbReference>
<dbReference type="PANTHER" id="PTHR42879">
    <property type="entry name" value="3-OXOACYL-(ACYL-CARRIER-PROTEIN) REDUCTASE"/>
    <property type="match status" value="1"/>
</dbReference>
<dbReference type="EMBL" id="FNDU01000002">
    <property type="protein sequence ID" value="SDH65072.1"/>
    <property type="molecule type" value="Genomic_DNA"/>
</dbReference>
<dbReference type="FunFam" id="3.40.50.720:FF:000084">
    <property type="entry name" value="Short-chain dehydrogenase reductase"/>
    <property type="match status" value="1"/>
</dbReference>
<dbReference type="GO" id="GO:0008206">
    <property type="term" value="P:bile acid metabolic process"/>
    <property type="evidence" value="ECO:0007669"/>
    <property type="project" value="UniProtKB-ARBA"/>
</dbReference>
<evidence type="ECO:0000256" key="2">
    <source>
        <dbReference type="ARBA" id="ARBA00023002"/>
    </source>
</evidence>
<evidence type="ECO:0000256" key="1">
    <source>
        <dbReference type="ARBA" id="ARBA00006484"/>
    </source>
</evidence>
<reference evidence="3 4" key="1">
    <citation type="submission" date="2016-10" db="EMBL/GenBank/DDBJ databases">
        <authorList>
            <person name="de Groot N.N."/>
        </authorList>
    </citation>
    <scope>NUCLEOTIDE SEQUENCE [LARGE SCALE GENOMIC DNA]</scope>
    <source>
        <strain evidence="4">P4B,CCM 7963,CECT 7998,DSM 25260,IBRC-M 10614,KCTC 13821</strain>
    </source>
</reference>
<dbReference type="Proteomes" id="UP000199017">
    <property type="component" value="Unassembled WGS sequence"/>
</dbReference>
<gene>
    <name evidence="3" type="ORF">SAMN05216352_10278</name>
</gene>
<dbReference type="PANTHER" id="PTHR42879:SF6">
    <property type="entry name" value="NADPH-DEPENDENT REDUCTASE BACG"/>
    <property type="match status" value="1"/>
</dbReference>
<protein>
    <submittedName>
        <fullName evidence="3">3-oxoacyl-[acyl-carrier protein] reductase</fullName>
    </submittedName>
</protein>
<dbReference type="InterPro" id="IPR002347">
    <property type="entry name" value="SDR_fam"/>
</dbReference>
<organism evidence="3 4">
    <name type="scientific">Alteribacillus bidgolensis</name>
    <dbReference type="NCBI Taxonomy" id="930129"/>
    <lineage>
        <taxon>Bacteria</taxon>
        <taxon>Bacillati</taxon>
        <taxon>Bacillota</taxon>
        <taxon>Bacilli</taxon>
        <taxon>Bacillales</taxon>
        <taxon>Bacillaceae</taxon>
        <taxon>Alteribacillus</taxon>
    </lineage>
</organism>
<evidence type="ECO:0000313" key="4">
    <source>
        <dbReference type="Proteomes" id="UP000199017"/>
    </source>
</evidence>
<dbReference type="CDD" id="cd05344">
    <property type="entry name" value="BKR_like_SDR_like"/>
    <property type="match status" value="1"/>
</dbReference>